<protein>
    <submittedName>
        <fullName evidence="2">UPF0103/Mediator of ErbB2-driven cell motility-containing protein</fullName>
    </submittedName>
</protein>
<dbReference type="RefSeq" id="WP_013703971.1">
    <property type="nucleotide sequence ID" value="NC_015387.1"/>
</dbReference>
<dbReference type="OrthoDB" id="9771412at2"/>
<dbReference type="NCBIfam" id="TIGR04336">
    <property type="entry name" value="AmmeMemoSam_B"/>
    <property type="match status" value="1"/>
</dbReference>
<evidence type="ECO:0000256" key="1">
    <source>
        <dbReference type="ARBA" id="ARBA00006315"/>
    </source>
</evidence>
<keyword evidence="3" id="KW-1185">Reference proteome</keyword>
<dbReference type="HOGENOM" id="CLU_055281_0_0_0"/>
<organism evidence="2 3">
    <name type="scientific">Marinithermus hydrothermalis (strain DSM 14884 / JCM 11576 / T1)</name>
    <dbReference type="NCBI Taxonomy" id="869210"/>
    <lineage>
        <taxon>Bacteria</taxon>
        <taxon>Thermotogati</taxon>
        <taxon>Deinococcota</taxon>
        <taxon>Deinococci</taxon>
        <taxon>Thermales</taxon>
        <taxon>Thermaceae</taxon>
        <taxon>Marinithermus</taxon>
    </lineage>
</organism>
<dbReference type="PANTHER" id="PTHR11060">
    <property type="entry name" value="PROTEIN MEMO1"/>
    <property type="match status" value="1"/>
</dbReference>
<reference evidence="2 3" key="1">
    <citation type="journal article" date="2012" name="Stand. Genomic Sci.">
        <title>Complete genome sequence of the aerobic, heterotroph Marinithermus hydrothermalis type strain (T1(T)) from a deep-sea hydrothermal vent chimney.</title>
        <authorList>
            <person name="Copeland A."/>
            <person name="Gu W."/>
            <person name="Yasawong M."/>
            <person name="Lapidus A."/>
            <person name="Lucas S."/>
            <person name="Deshpande S."/>
            <person name="Pagani I."/>
            <person name="Tapia R."/>
            <person name="Cheng J.F."/>
            <person name="Goodwin L.A."/>
            <person name="Pitluck S."/>
            <person name="Liolios K."/>
            <person name="Ivanova N."/>
            <person name="Mavromatis K."/>
            <person name="Mikhailova N."/>
            <person name="Pati A."/>
            <person name="Chen A."/>
            <person name="Palaniappan K."/>
            <person name="Land M."/>
            <person name="Pan C."/>
            <person name="Brambilla E.M."/>
            <person name="Rohde M."/>
            <person name="Tindall B.J."/>
            <person name="Sikorski J."/>
            <person name="Goker M."/>
            <person name="Detter J.C."/>
            <person name="Bristow J."/>
            <person name="Eisen J.A."/>
            <person name="Markowitz V."/>
            <person name="Hugenholtz P."/>
            <person name="Kyrpides N.C."/>
            <person name="Klenk H.P."/>
            <person name="Woyke T."/>
        </authorList>
    </citation>
    <scope>NUCLEOTIDE SEQUENCE [LARGE SCALE GENOMIC DNA]</scope>
    <source>
        <strain evidence="3">DSM 14884 / JCM 11576 / T1</strain>
    </source>
</reference>
<gene>
    <name evidence="2" type="ordered locus">Marky_1184</name>
</gene>
<dbReference type="Gene3D" id="3.40.830.10">
    <property type="entry name" value="LigB-like"/>
    <property type="match status" value="1"/>
</dbReference>
<dbReference type="CDD" id="cd07361">
    <property type="entry name" value="MEMO_like"/>
    <property type="match status" value="1"/>
</dbReference>
<name>F2NQI6_MARHT</name>
<dbReference type="eggNOG" id="COG1355">
    <property type="taxonomic scope" value="Bacteria"/>
</dbReference>
<dbReference type="STRING" id="869210.Marky_1184"/>
<evidence type="ECO:0000313" key="3">
    <source>
        <dbReference type="Proteomes" id="UP000007030"/>
    </source>
</evidence>
<dbReference type="EMBL" id="CP002630">
    <property type="protein sequence ID" value="AEB11924.1"/>
    <property type="molecule type" value="Genomic_DNA"/>
</dbReference>
<accession>F2NQI6</accession>
<proteinExistence type="inferred from homology"/>
<dbReference type="InterPro" id="IPR002737">
    <property type="entry name" value="MEMO1_fam"/>
</dbReference>
<comment type="similarity">
    <text evidence="1">Belongs to the MEMO1 family.</text>
</comment>
<dbReference type="Pfam" id="PF01875">
    <property type="entry name" value="Memo"/>
    <property type="match status" value="1"/>
</dbReference>
<dbReference type="Proteomes" id="UP000007030">
    <property type="component" value="Chromosome"/>
</dbReference>
<dbReference type="KEGG" id="mhd:Marky_1184"/>
<dbReference type="PANTHER" id="PTHR11060:SF0">
    <property type="entry name" value="PROTEIN MEMO1"/>
    <property type="match status" value="1"/>
</dbReference>
<dbReference type="AlphaFoldDB" id="F2NQI6"/>
<evidence type="ECO:0000313" key="2">
    <source>
        <dbReference type="EMBL" id="AEB11924.1"/>
    </source>
</evidence>
<sequence>MKPKLRELEITPTPEGYVLRDPYGISEEVLVLSPEAMYLASLLDGTRDVVELQAHILNTSGSLIPREKLEELIRGLERAGFLETPEFAQKLAEAERAFTQQESRPMALAGISYPAEAEAFTAYLQAFRALVPEGTKGAVRGVVMPHLEPRRVPEVYGAVLEALAQTPPPERVLVVGVAHRPIQEIAAALPLAFETPLGRVEVDLEALGALDALVPFELFNTPLAFREEHSVEFPAVFLKGVWPEASFKILPLIVSGSEEAIPLEELARAVEVLAKDYPFLPVASVDLSHVGARFGHGPLTRALATRAQAVDRRYLELVAGGEFDRAFLDVTLPKNPTGIDAYAAVHALKAVLRGTGEVVAYRFSAEVETLSAVGAGAVLFR</sequence>